<protein>
    <submittedName>
        <fullName evidence="1">Uncharacterized protein</fullName>
    </submittedName>
</protein>
<organism evidence="1">
    <name type="scientific">Siphoviridae sp. ctLKg7</name>
    <dbReference type="NCBI Taxonomy" id="2825452"/>
    <lineage>
        <taxon>Viruses</taxon>
        <taxon>Duplodnaviria</taxon>
        <taxon>Heunggongvirae</taxon>
        <taxon>Uroviricota</taxon>
        <taxon>Caudoviricetes</taxon>
    </lineage>
</organism>
<accession>A0A8S5UVP3</accession>
<evidence type="ECO:0000313" key="1">
    <source>
        <dbReference type="EMBL" id="DAF98515.1"/>
    </source>
</evidence>
<sequence>METAHRKEQLTIHYLFHKLYAHILHRHINISYEAARRLIDTANMRGAKIHCTTTGRIYPTAEITLNTTILRVRRTKYAIDLLDHSTSNPKEALLQGCVDFTHILAHIDTYLDHQEAIARQWWHIN</sequence>
<name>A0A8S5UVP3_9CAUD</name>
<reference evidence="1" key="1">
    <citation type="journal article" date="2021" name="Proc. Natl. Acad. Sci. U.S.A.">
        <title>A Catalog of Tens of Thousands of Viruses from Human Metagenomes Reveals Hidden Associations with Chronic Diseases.</title>
        <authorList>
            <person name="Tisza M.J."/>
            <person name="Buck C.B."/>
        </authorList>
    </citation>
    <scope>NUCLEOTIDE SEQUENCE</scope>
    <source>
        <strain evidence="1">CtLKg7</strain>
    </source>
</reference>
<dbReference type="EMBL" id="BK016149">
    <property type="protein sequence ID" value="DAF98515.1"/>
    <property type="molecule type" value="Genomic_DNA"/>
</dbReference>
<proteinExistence type="predicted"/>